<evidence type="ECO:0000313" key="3">
    <source>
        <dbReference type="Proteomes" id="UP000424468"/>
    </source>
</evidence>
<feature type="transmembrane region" description="Helical" evidence="1">
    <location>
        <begin position="85"/>
        <end position="106"/>
    </location>
</feature>
<feature type="transmembrane region" description="Helical" evidence="1">
    <location>
        <begin position="118"/>
        <end position="142"/>
    </location>
</feature>
<organism evidence="2 3">
    <name type="scientific">Spiroplasma tabanidicola</name>
    <dbReference type="NCBI Taxonomy" id="324079"/>
    <lineage>
        <taxon>Bacteria</taxon>
        <taxon>Bacillati</taxon>
        <taxon>Mycoplasmatota</taxon>
        <taxon>Mollicutes</taxon>
        <taxon>Entomoplasmatales</taxon>
        <taxon>Spiroplasmataceae</taxon>
        <taxon>Spiroplasma</taxon>
    </lineage>
</organism>
<reference evidence="2 3" key="1">
    <citation type="submission" date="2019-11" db="EMBL/GenBank/DDBJ databases">
        <title>Complete genome sequence of Spiroplasma tabanidicola TAUS-1 (DSM 22603).</title>
        <authorList>
            <person name="Huang C.-T."/>
            <person name="Lin Y.-C."/>
            <person name="Kuo C.-H."/>
        </authorList>
    </citation>
    <scope>NUCLEOTIDE SEQUENCE [LARGE SCALE GENOMIC DNA]</scope>
    <source>
        <strain evidence="2 3">TAUS-1</strain>
    </source>
</reference>
<dbReference type="Proteomes" id="UP000424468">
    <property type="component" value="Chromosome"/>
</dbReference>
<sequence length="267" mass="30929">MKNYEKILLAYKIFFSLMSMIVIYGFYIFKLVDQTELSQKFSGNFEMMSMEYFTTFTLLSNVFCQVWFLIAAIQWKKEGLTKATNYTTATSLATLITVTLVVYNAVLIPVAGFPKEAFAAFSSIYSHVIMPIAFVVYVLFLIPRKEEVGLKQFFLKKFWIQFLVIFLYCVFALVRGELRYQSMQNTDPNNNIYTFSDENGNIKNYIYPYFFLDLHSKGLAGIPAYGIFVITFSGVLGFMIGISFLYNYSSNLIIKKSYYQNWNTQSS</sequence>
<evidence type="ECO:0000256" key="1">
    <source>
        <dbReference type="SAM" id="Phobius"/>
    </source>
</evidence>
<feature type="transmembrane region" description="Helical" evidence="1">
    <location>
        <begin position="154"/>
        <end position="174"/>
    </location>
</feature>
<dbReference type="EMBL" id="CP046276">
    <property type="protein sequence ID" value="QGS52034.1"/>
    <property type="molecule type" value="Genomic_DNA"/>
</dbReference>
<dbReference type="RefSeq" id="WP_156006588.1">
    <property type="nucleotide sequence ID" value="NZ_CP046276.1"/>
</dbReference>
<name>A0A6I6CDI1_9MOLU</name>
<feature type="transmembrane region" description="Helical" evidence="1">
    <location>
        <begin position="52"/>
        <end position="73"/>
    </location>
</feature>
<keyword evidence="1" id="KW-0812">Transmembrane</keyword>
<gene>
    <name evidence="2" type="ORF">STABA_v1c06730</name>
</gene>
<dbReference type="InterPro" id="IPR049713">
    <property type="entry name" value="Pr6Pr-like"/>
</dbReference>
<keyword evidence="3" id="KW-1185">Reference proteome</keyword>
<keyword evidence="1" id="KW-0472">Membrane</keyword>
<dbReference type="AlphaFoldDB" id="A0A6I6CDI1"/>
<keyword evidence="1" id="KW-1133">Transmembrane helix</keyword>
<protein>
    <submittedName>
        <fullName evidence="2">Uncharacterized protein</fullName>
    </submittedName>
</protein>
<proteinExistence type="predicted"/>
<accession>A0A6I6CDI1</accession>
<feature type="transmembrane region" description="Helical" evidence="1">
    <location>
        <begin position="222"/>
        <end position="246"/>
    </location>
</feature>
<dbReference type="OrthoDB" id="392064at2"/>
<dbReference type="KEGG" id="stab:STABA_v1c06730"/>
<evidence type="ECO:0000313" key="2">
    <source>
        <dbReference type="EMBL" id="QGS52034.1"/>
    </source>
</evidence>
<feature type="transmembrane region" description="Helical" evidence="1">
    <location>
        <begin position="7"/>
        <end position="32"/>
    </location>
</feature>
<dbReference type="NCBIfam" id="NF038065">
    <property type="entry name" value="Pr6Pr"/>
    <property type="match status" value="1"/>
</dbReference>